<dbReference type="EMBL" id="BDDL01000037">
    <property type="protein sequence ID" value="GAT77113.1"/>
    <property type="molecule type" value="Genomic_DNA"/>
</dbReference>
<accession>A0A161MNX5</accession>
<comment type="caution">
    <text evidence="3">The sequence shown here is derived from an EMBL/GenBank/DDBJ whole genome shotgun (WGS) entry which is preliminary data.</text>
</comment>
<dbReference type="Proteomes" id="UP000092677">
    <property type="component" value="Unassembled WGS sequence"/>
</dbReference>
<gene>
    <name evidence="3" type="ORF">EHRUM2_03230</name>
</gene>
<reference evidence="4" key="1">
    <citation type="submission" date="2016-05" db="EMBL/GenBank/DDBJ databases">
        <title>Draft genome sequences of four strains of Ehrlichia ruminantium, a tick-borne pathogen of ruminants, isolated from Zimbabwe, The Gambia and Ghana.</title>
        <authorList>
            <person name="Nakao R."/>
            <person name="Jongejan F."/>
            <person name="Sugimoto C."/>
        </authorList>
    </citation>
    <scope>NUCLEOTIDE SEQUENCE [LARGE SCALE GENOMIC DNA]</scope>
    <source>
        <strain evidence="4">Kerr Seringe</strain>
    </source>
</reference>
<organism evidence="3 4">
    <name type="scientific">Ehrlichia ruminantium</name>
    <name type="common">heartwater rickettsia</name>
    <name type="synonym">Cowdria ruminantium</name>
    <dbReference type="NCBI Taxonomy" id="779"/>
    <lineage>
        <taxon>Bacteria</taxon>
        <taxon>Pseudomonadati</taxon>
        <taxon>Pseudomonadota</taxon>
        <taxon>Alphaproteobacteria</taxon>
        <taxon>Rickettsiales</taxon>
        <taxon>Anaplasmataceae</taxon>
        <taxon>Ehrlichia</taxon>
    </lineage>
</organism>
<keyword evidence="2" id="KW-0812">Transmembrane</keyword>
<feature type="transmembrane region" description="Helical" evidence="2">
    <location>
        <begin position="6"/>
        <end position="24"/>
    </location>
</feature>
<protein>
    <submittedName>
        <fullName evidence="3">Uncharacterized protein</fullName>
    </submittedName>
</protein>
<proteinExistence type="predicted"/>
<sequence length="518" mass="59920">MKKQAYSILFYISLIAFIAAFSSYSKLKQQFYGPTFFYSFSITFSIIAGCLLFSIAKYIYYTAYGLPLKHKDRDHALNINTENQYGILISMPPEELCDTDYTHNISEISINNQRTNPIVHMKYNQGLFSKPIKSQHNIKEILPLTNNNIINSIKPRQDISGLLITTNSNPLLKEISQEHTITNYTLNLQSDRTLSLEISYIMNDFQKYTHQELHNILKSKASNHRNYTLKNQETIYDLTALSLLEDIKESGPEHHWYTTRQGQIAISFFKKFPIKDILDSNRLSIDLPKELQDKLTFIHNYIQQDKKIIPQNNNYDKAICARIAHTYYNYSYEMNIYPCLSFDIVQNNNHLSKILQEEIKKNEVFKQICACSTFYLEHNIRSDSNTRSNAMTALVIRHLSNRNDFLTLTQKINDIKDPDGSIDCTKDHGDITSLLRELSHGDKKCTVPKLINRARNYVTLFLKKHIPSHLERTTTIKLNVVNVTQLSTKSQKEKIPPTTSINSSVLEGNTTQPQVHTR</sequence>
<dbReference type="AlphaFoldDB" id="A0A161MNX5"/>
<feature type="compositionally biased region" description="Polar residues" evidence="1">
    <location>
        <begin position="497"/>
        <end position="518"/>
    </location>
</feature>
<feature type="region of interest" description="Disordered" evidence="1">
    <location>
        <begin position="488"/>
        <end position="518"/>
    </location>
</feature>
<name>A0A161MNX5_EHRRU</name>
<keyword evidence="2" id="KW-1133">Transmembrane helix</keyword>
<evidence type="ECO:0000256" key="2">
    <source>
        <dbReference type="SAM" id="Phobius"/>
    </source>
</evidence>
<evidence type="ECO:0000313" key="4">
    <source>
        <dbReference type="Proteomes" id="UP000092677"/>
    </source>
</evidence>
<keyword evidence="2" id="KW-0472">Membrane</keyword>
<evidence type="ECO:0000256" key="1">
    <source>
        <dbReference type="SAM" id="MobiDB-lite"/>
    </source>
</evidence>
<feature type="transmembrane region" description="Helical" evidence="2">
    <location>
        <begin position="36"/>
        <end position="61"/>
    </location>
</feature>
<dbReference type="RefSeq" id="WP_065432485.1">
    <property type="nucleotide sequence ID" value="NZ_BDDL01000037.1"/>
</dbReference>
<evidence type="ECO:0000313" key="3">
    <source>
        <dbReference type="EMBL" id="GAT77113.1"/>
    </source>
</evidence>